<dbReference type="EMBL" id="LR796293">
    <property type="protein sequence ID" value="CAB4134862.1"/>
    <property type="molecule type" value="Genomic_DNA"/>
</dbReference>
<name>A0A6J5L7Y9_9CAUD</name>
<accession>A0A6J5L7Y9</accession>
<dbReference type="Pfam" id="PF13876">
    <property type="entry name" value="Phage_gp49_66"/>
    <property type="match status" value="1"/>
</dbReference>
<gene>
    <name evidence="1" type="ORF">UFOVP121_20</name>
    <name evidence="2" type="ORF">UFOVP277_25</name>
</gene>
<evidence type="ECO:0000313" key="1">
    <source>
        <dbReference type="EMBL" id="CAB4130624.1"/>
    </source>
</evidence>
<dbReference type="InterPro" id="IPR025915">
    <property type="entry name" value="Phage_gp49_66"/>
</dbReference>
<dbReference type="EMBL" id="LR796243">
    <property type="protein sequence ID" value="CAB4130624.1"/>
    <property type="molecule type" value="Genomic_DNA"/>
</dbReference>
<organism evidence="1">
    <name type="scientific">uncultured Caudovirales phage</name>
    <dbReference type="NCBI Taxonomy" id="2100421"/>
    <lineage>
        <taxon>Viruses</taxon>
        <taxon>Duplodnaviria</taxon>
        <taxon>Heunggongvirae</taxon>
        <taxon>Uroviricota</taxon>
        <taxon>Caudoviricetes</taxon>
        <taxon>Peduoviridae</taxon>
        <taxon>Maltschvirus</taxon>
        <taxon>Maltschvirus maltsch</taxon>
    </lineage>
</organism>
<evidence type="ECO:0000313" key="2">
    <source>
        <dbReference type="EMBL" id="CAB4134862.1"/>
    </source>
</evidence>
<reference evidence="1" key="1">
    <citation type="submission" date="2020-04" db="EMBL/GenBank/DDBJ databases">
        <authorList>
            <person name="Chiriac C."/>
            <person name="Salcher M."/>
            <person name="Ghai R."/>
            <person name="Kavagutti S V."/>
        </authorList>
    </citation>
    <scope>NUCLEOTIDE SEQUENCE</scope>
</reference>
<proteinExistence type="predicted"/>
<sequence>MNEHTEQQRTTVTLDDIMGKIKGATYTLLPNGRTTICQLTMENGFTVEGMSACVDVANYDQFKGEKYAWEDALNNVWKFEGYLLAEELYRKGKR</sequence>
<protein>
    <submittedName>
        <fullName evidence="1">Phage protein (N4 Gp49/phage Sf6 gene 66) family</fullName>
    </submittedName>
</protein>